<keyword evidence="5 7" id="KW-0411">Iron-sulfur</keyword>
<dbReference type="Proteomes" id="UP000001822">
    <property type="component" value="Chromosome"/>
</dbReference>
<dbReference type="EC" id="1.6.5.3" evidence="8"/>
<dbReference type="Gene3D" id="1.10.10.1590">
    <property type="entry name" value="NADH-quinone oxidoreductase subunit E"/>
    <property type="match status" value="1"/>
</dbReference>
<dbReference type="Gene3D" id="3.40.30.10">
    <property type="entry name" value="Glutaredoxin"/>
    <property type="match status" value="1"/>
</dbReference>
<dbReference type="FunFam" id="1.10.10.1590:FF:000001">
    <property type="entry name" value="NADH-quinone oxidoreductase subunit E"/>
    <property type="match status" value="1"/>
</dbReference>
<keyword evidence="8" id="KW-0560">Oxidoreductase</keyword>
<dbReference type="InterPro" id="IPR041921">
    <property type="entry name" value="NuoE_N"/>
</dbReference>
<dbReference type="InterPro" id="IPR036249">
    <property type="entry name" value="Thioredoxin-like_sf"/>
</dbReference>
<keyword evidence="3 7" id="KW-0479">Metal-binding</keyword>
<dbReference type="RefSeq" id="WP_011584765.1">
    <property type="nucleotide sequence ID" value="NC_008255.1"/>
</dbReference>
<evidence type="ECO:0000256" key="4">
    <source>
        <dbReference type="ARBA" id="ARBA00023004"/>
    </source>
</evidence>
<dbReference type="InterPro" id="IPR002023">
    <property type="entry name" value="NuoE-like"/>
</dbReference>
<dbReference type="PROSITE" id="PS01099">
    <property type="entry name" value="COMPLEX1_24K"/>
    <property type="match status" value="1"/>
</dbReference>
<protein>
    <submittedName>
        <fullName evidence="8">NADH dehydrogenase subunit E</fullName>
        <ecNumber evidence="8">1.6.5.3</ecNumber>
    </submittedName>
</protein>
<dbReference type="NCBIfam" id="TIGR01958">
    <property type="entry name" value="nuoE_fam"/>
    <property type="match status" value="1"/>
</dbReference>
<sequence length="177" mass="20060">MEQTQQQFQFSEASLKKIQEMKARYPEGRQKSALLPVLHMAQDELGGWLPAPLMDYVASLLDITPIEVYEVASFYSMYNLKPVGKCMFEFCQTGPCCLNGVEELIEYTEDKLGIKLNQTSADGRFTIKAVECMGSCGTAPMAQIGTYYYENLTKEKIDKIIEVFGQPDFDPFKKYAI</sequence>
<comment type="cofactor">
    <cofactor evidence="7">
        <name>[2Fe-2S] cluster</name>
        <dbReference type="ChEBI" id="CHEBI:190135"/>
    </cofactor>
    <text evidence="7">Binds 1 [2Fe-2S] cluster.</text>
</comment>
<keyword evidence="4 7" id="KW-0408">Iron</keyword>
<keyword evidence="2 7" id="KW-0001">2Fe-2S</keyword>
<evidence type="ECO:0000313" key="9">
    <source>
        <dbReference type="Proteomes" id="UP000001822"/>
    </source>
</evidence>
<organism evidence="8 9">
    <name type="scientific">Cytophaga hutchinsonii (strain ATCC 33406 / DSM 1761 / CIP 103989 / NBRC 15051 / NCIMB 9469 / D465)</name>
    <dbReference type="NCBI Taxonomy" id="269798"/>
    <lineage>
        <taxon>Bacteria</taxon>
        <taxon>Pseudomonadati</taxon>
        <taxon>Bacteroidota</taxon>
        <taxon>Cytophagia</taxon>
        <taxon>Cytophagales</taxon>
        <taxon>Cytophagaceae</taxon>
        <taxon>Cytophaga</taxon>
    </lineage>
</organism>
<dbReference type="EMBL" id="CP000383">
    <property type="protein sequence ID" value="ABG58650.1"/>
    <property type="molecule type" value="Genomic_DNA"/>
</dbReference>
<dbReference type="InterPro" id="IPR042128">
    <property type="entry name" value="NuoE_dom"/>
</dbReference>
<evidence type="ECO:0000256" key="7">
    <source>
        <dbReference type="PIRSR" id="PIRSR000216-1"/>
    </source>
</evidence>
<dbReference type="CDD" id="cd03064">
    <property type="entry name" value="TRX_Fd_NuoE"/>
    <property type="match status" value="1"/>
</dbReference>
<accession>A0A6N4SQN0</accession>
<evidence type="ECO:0000313" key="8">
    <source>
        <dbReference type="EMBL" id="ABG58650.1"/>
    </source>
</evidence>
<name>A0A6N4SQN0_CYTH3</name>
<dbReference type="KEGG" id="chu:CHU_1378"/>
<evidence type="ECO:0000256" key="3">
    <source>
        <dbReference type="ARBA" id="ARBA00022723"/>
    </source>
</evidence>
<keyword evidence="9" id="KW-1185">Reference proteome</keyword>
<dbReference type="GO" id="GO:0003954">
    <property type="term" value="F:NADH dehydrogenase activity"/>
    <property type="evidence" value="ECO:0007669"/>
    <property type="project" value="TreeGrafter"/>
</dbReference>
<dbReference type="OrthoDB" id="9807941at2"/>
<reference evidence="8 9" key="1">
    <citation type="journal article" date="2007" name="Appl. Environ. Microbiol.">
        <title>Genome sequence of the cellulolytic gliding bacterium Cytophaga hutchinsonii.</title>
        <authorList>
            <person name="Xie G."/>
            <person name="Bruce D.C."/>
            <person name="Challacombe J.F."/>
            <person name="Chertkov O."/>
            <person name="Detter J.C."/>
            <person name="Gilna P."/>
            <person name="Han C.S."/>
            <person name="Lucas S."/>
            <person name="Misra M."/>
            <person name="Myers G.L."/>
            <person name="Richardson P."/>
            <person name="Tapia R."/>
            <person name="Thayer N."/>
            <person name="Thompson L.S."/>
            <person name="Brettin T.S."/>
            <person name="Henrissat B."/>
            <person name="Wilson D.B."/>
            <person name="McBride M.J."/>
        </authorList>
    </citation>
    <scope>NUCLEOTIDE SEQUENCE [LARGE SCALE GENOMIC DNA]</scope>
    <source>
        <strain evidence="9">ATCC 33406 / DSM 1761 / CIP 103989 / NBRC 15051 / NCIMB 9469 / D465</strain>
    </source>
</reference>
<dbReference type="PANTHER" id="PTHR10371:SF3">
    <property type="entry name" value="NADH DEHYDROGENASE [UBIQUINONE] FLAVOPROTEIN 2, MITOCHONDRIAL"/>
    <property type="match status" value="1"/>
</dbReference>
<feature type="binding site" evidence="7">
    <location>
        <position position="132"/>
    </location>
    <ligand>
        <name>[2Fe-2S] cluster</name>
        <dbReference type="ChEBI" id="CHEBI:190135"/>
    </ligand>
</feature>
<dbReference type="PANTHER" id="PTHR10371">
    <property type="entry name" value="NADH DEHYDROGENASE UBIQUINONE FLAVOPROTEIN 2, MITOCHONDRIAL"/>
    <property type="match status" value="1"/>
</dbReference>
<feature type="binding site" evidence="7">
    <location>
        <position position="96"/>
    </location>
    <ligand>
        <name>[2Fe-2S] cluster</name>
        <dbReference type="ChEBI" id="CHEBI:190135"/>
    </ligand>
</feature>
<evidence type="ECO:0000256" key="5">
    <source>
        <dbReference type="ARBA" id="ARBA00023014"/>
    </source>
</evidence>
<feature type="binding site" evidence="7">
    <location>
        <position position="91"/>
    </location>
    <ligand>
        <name>[2Fe-2S] cluster</name>
        <dbReference type="ChEBI" id="CHEBI:190135"/>
    </ligand>
</feature>
<gene>
    <name evidence="8" type="primary">nuoE</name>
    <name evidence="8" type="ordered locus">CHU_1378</name>
</gene>
<dbReference type="Pfam" id="PF01257">
    <property type="entry name" value="2Fe-2S_thioredx"/>
    <property type="match status" value="1"/>
</dbReference>
<comment type="cofactor">
    <cofactor evidence="6">
        <name>[2Fe-2S] cluster</name>
        <dbReference type="ChEBI" id="CHEBI:190135"/>
    </cofactor>
</comment>
<evidence type="ECO:0000256" key="6">
    <source>
        <dbReference type="ARBA" id="ARBA00034078"/>
    </source>
</evidence>
<dbReference type="GO" id="GO:0051537">
    <property type="term" value="F:2 iron, 2 sulfur cluster binding"/>
    <property type="evidence" value="ECO:0007669"/>
    <property type="project" value="UniProtKB-KW"/>
</dbReference>
<dbReference type="PIRSF" id="PIRSF000216">
    <property type="entry name" value="NADH_DH_24kDa"/>
    <property type="match status" value="1"/>
</dbReference>
<feature type="binding site" evidence="7">
    <location>
        <position position="136"/>
    </location>
    <ligand>
        <name>[2Fe-2S] cluster</name>
        <dbReference type="ChEBI" id="CHEBI:190135"/>
    </ligand>
</feature>
<dbReference type="GO" id="GO:0046872">
    <property type="term" value="F:metal ion binding"/>
    <property type="evidence" value="ECO:0007669"/>
    <property type="project" value="UniProtKB-KW"/>
</dbReference>
<dbReference type="AlphaFoldDB" id="A0A6N4SQN0"/>
<comment type="similarity">
    <text evidence="1">Belongs to the complex I 24 kDa subunit family.</text>
</comment>
<dbReference type="SUPFAM" id="SSF52833">
    <property type="entry name" value="Thioredoxin-like"/>
    <property type="match status" value="1"/>
</dbReference>
<evidence type="ECO:0000256" key="1">
    <source>
        <dbReference type="ARBA" id="ARBA00010643"/>
    </source>
</evidence>
<proteinExistence type="inferred from homology"/>
<evidence type="ECO:0000256" key="2">
    <source>
        <dbReference type="ARBA" id="ARBA00022714"/>
    </source>
</evidence>